<name>A0A0N4UC31_DRAME</name>
<accession>A0A0N4UC31</accession>
<evidence type="ECO:0000313" key="2">
    <source>
        <dbReference type="Proteomes" id="UP000038040"/>
    </source>
</evidence>
<organism evidence="2 4">
    <name type="scientific">Dracunculus medinensis</name>
    <name type="common">Guinea worm</name>
    <dbReference type="NCBI Taxonomy" id="318479"/>
    <lineage>
        <taxon>Eukaryota</taxon>
        <taxon>Metazoa</taxon>
        <taxon>Ecdysozoa</taxon>
        <taxon>Nematoda</taxon>
        <taxon>Chromadorea</taxon>
        <taxon>Rhabditida</taxon>
        <taxon>Spirurina</taxon>
        <taxon>Dracunculoidea</taxon>
        <taxon>Dracunculidae</taxon>
        <taxon>Dracunculus</taxon>
    </lineage>
</organism>
<evidence type="ECO:0000313" key="4">
    <source>
        <dbReference type="WBParaSite" id="DME_0000480101-mRNA-1"/>
    </source>
</evidence>
<proteinExistence type="predicted"/>
<reference evidence="1 3" key="2">
    <citation type="submission" date="2018-11" db="EMBL/GenBank/DDBJ databases">
        <authorList>
            <consortium name="Pathogen Informatics"/>
        </authorList>
    </citation>
    <scope>NUCLEOTIDE SEQUENCE [LARGE SCALE GENOMIC DNA]</scope>
</reference>
<evidence type="ECO:0000313" key="1">
    <source>
        <dbReference type="EMBL" id="VDN58711.1"/>
    </source>
</evidence>
<dbReference type="EMBL" id="UYYG01001171">
    <property type="protein sequence ID" value="VDN58711.1"/>
    <property type="molecule type" value="Genomic_DNA"/>
</dbReference>
<dbReference type="WBParaSite" id="DME_0000480101-mRNA-1">
    <property type="protein sequence ID" value="DME_0000480101-mRNA-1"/>
    <property type="gene ID" value="DME_0000480101"/>
</dbReference>
<dbReference type="OrthoDB" id="5831454at2759"/>
<sequence>MTNSANTITIEDQIRTIDKVLKEVKRYRDFLVYEKTRRDPALYKTANIEQPSCFNDSICTTINALTNQLAQEWIEKLKNIHATITSASMSGSIFVSRTQNDRT</sequence>
<reference evidence="4" key="1">
    <citation type="submission" date="2017-02" db="UniProtKB">
        <authorList>
            <consortium name="WormBaseParasite"/>
        </authorList>
    </citation>
    <scope>IDENTIFICATION</scope>
</reference>
<dbReference type="Proteomes" id="UP000038040">
    <property type="component" value="Unplaced"/>
</dbReference>
<dbReference type="Proteomes" id="UP000274756">
    <property type="component" value="Unassembled WGS sequence"/>
</dbReference>
<evidence type="ECO:0000313" key="3">
    <source>
        <dbReference type="Proteomes" id="UP000274756"/>
    </source>
</evidence>
<gene>
    <name evidence="1" type="ORF">DME_LOCUS8684</name>
</gene>
<protein>
    <submittedName>
        <fullName evidence="1 4">Uncharacterized protein</fullName>
    </submittedName>
</protein>
<keyword evidence="3" id="KW-1185">Reference proteome</keyword>
<dbReference type="AlphaFoldDB" id="A0A0N4UC31"/>